<evidence type="ECO:0000256" key="1">
    <source>
        <dbReference type="ARBA" id="ARBA00004196"/>
    </source>
</evidence>
<feature type="domain" description="Periplasmic binding protein" evidence="6">
    <location>
        <begin position="102"/>
        <end position="397"/>
    </location>
</feature>
<dbReference type="Proteomes" id="UP000466864">
    <property type="component" value="Unassembled WGS sequence"/>
</dbReference>
<feature type="chain" id="PRO_5039459585" evidence="5">
    <location>
        <begin position="21"/>
        <end position="425"/>
    </location>
</feature>
<evidence type="ECO:0000256" key="2">
    <source>
        <dbReference type="ARBA" id="ARBA00007639"/>
    </source>
</evidence>
<evidence type="ECO:0000313" key="7">
    <source>
        <dbReference type="EMBL" id="MST82426.1"/>
    </source>
</evidence>
<gene>
    <name evidence="7" type="ORF">FYJ60_08875</name>
</gene>
<reference evidence="7 8" key="1">
    <citation type="submission" date="2019-08" db="EMBL/GenBank/DDBJ databases">
        <title>In-depth cultivation of the pig gut microbiome towards novel bacterial diversity and tailored functional studies.</title>
        <authorList>
            <person name="Wylensek D."/>
            <person name="Hitch T.C.A."/>
            <person name="Clavel T."/>
        </authorList>
    </citation>
    <scope>NUCLEOTIDE SEQUENCE [LARGE SCALE GENOMIC DNA]</scope>
    <source>
        <strain evidence="7 8">Oil+RF-744-WCA-WT-13</strain>
    </source>
</reference>
<dbReference type="InterPro" id="IPR028082">
    <property type="entry name" value="Peripla_BP_I"/>
</dbReference>
<comment type="similarity">
    <text evidence="2">Belongs to the bacterial solute-binding protein 2 family.</text>
</comment>
<organism evidence="7 8">
    <name type="scientific">Bilifractor porci</name>
    <dbReference type="NCBI Taxonomy" id="2606636"/>
    <lineage>
        <taxon>Bacteria</taxon>
        <taxon>Bacillati</taxon>
        <taxon>Bacillota</taxon>
        <taxon>Clostridia</taxon>
        <taxon>Lachnospirales</taxon>
        <taxon>Lachnospiraceae</taxon>
        <taxon>Bilifractor</taxon>
    </lineage>
</organism>
<dbReference type="GO" id="GO:0030313">
    <property type="term" value="C:cell envelope"/>
    <property type="evidence" value="ECO:0007669"/>
    <property type="project" value="UniProtKB-SubCell"/>
</dbReference>
<dbReference type="PANTHER" id="PTHR46847">
    <property type="entry name" value="D-ALLOSE-BINDING PERIPLASMIC PROTEIN-RELATED"/>
    <property type="match status" value="1"/>
</dbReference>
<dbReference type="Pfam" id="PF13407">
    <property type="entry name" value="Peripla_BP_4"/>
    <property type="match status" value="1"/>
</dbReference>
<evidence type="ECO:0000259" key="6">
    <source>
        <dbReference type="Pfam" id="PF13407"/>
    </source>
</evidence>
<dbReference type="GO" id="GO:0030246">
    <property type="term" value="F:carbohydrate binding"/>
    <property type="evidence" value="ECO:0007669"/>
    <property type="project" value="UniProtKB-ARBA"/>
</dbReference>
<dbReference type="AlphaFoldDB" id="A0A7X2P930"/>
<evidence type="ECO:0000313" key="8">
    <source>
        <dbReference type="Proteomes" id="UP000466864"/>
    </source>
</evidence>
<accession>A0A7X2P930</accession>
<evidence type="ECO:0000256" key="3">
    <source>
        <dbReference type="ARBA" id="ARBA00022729"/>
    </source>
</evidence>
<dbReference type="RefSeq" id="WP_154458339.1">
    <property type="nucleotide sequence ID" value="NZ_VUMV01000006.1"/>
</dbReference>
<keyword evidence="8" id="KW-1185">Reference proteome</keyword>
<feature type="signal peptide" evidence="5">
    <location>
        <begin position="1"/>
        <end position="20"/>
    </location>
</feature>
<proteinExistence type="inferred from homology"/>
<protein>
    <submittedName>
        <fullName evidence="7">Substrate-binding domain-containing protein</fullName>
    </submittedName>
</protein>
<evidence type="ECO:0000256" key="5">
    <source>
        <dbReference type="SAM" id="SignalP"/>
    </source>
</evidence>
<dbReference type="SUPFAM" id="SSF53822">
    <property type="entry name" value="Periplasmic binding protein-like I"/>
    <property type="match status" value="1"/>
</dbReference>
<comment type="subcellular location">
    <subcellularLocation>
        <location evidence="1">Cell envelope</location>
    </subcellularLocation>
</comment>
<name>A0A7X2P930_9FIRM</name>
<keyword evidence="3 5" id="KW-0732">Signal</keyword>
<dbReference type="PROSITE" id="PS51257">
    <property type="entry name" value="PROKAR_LIPOPROTEIN"/>
    <property type="match status" value="1"/>
</dbReference>
<sequence length="425" mass="43118">MRKKVIATLLSTAMVASMLAACGGSSSASSTSAASSASGAASSSSAAEAASSTSSASSESVGTTATSAPAEEVASSSAAASGDDGTAQFDGLKANEAYEFPMLVKSFQSTYWDAAQEGMKKAAEELGVTYTAQGPNSESDIADQLNMLNSAINSSPKGIGLAACDTSSVLDALKTAASKNIPIVAFDTGIADAPEGSVVCTVATDNTQAGEVAAEHMYDSIKDEIANADGQVRIGEVNQDATALNIQQRGLGFINKMIELIQKDGKTVSVEGNEFYVNAAEGADTGDTDVVIEVAVPAQTTVELCSTEAQTILSKDDTIAIFGSNQTAAEGVVSANSNLSVLGTDVSNGDVIGIGFDAGSTIKGAIEDGTLLGAVTQSPLMMGYYAIYALTMAANGDDPADVPTEGYWYDASNMNDSEIAPNLYD</sequence>
<dbReference type="InterPro" id="IPR025997">
    <property type="entry name" value="SBP_2_dom"/>
</dbReference>
<evidence type="ECO:0000256" key="4">
    <source>
        <dbReference type="SAM" id="MobiDB-lite"/>
    </source>
</evidence>
<comment type="caution">
    <text evidence="7">The sequence shown here is derived from an EMBL/GenBank/DDBJ whole genome shotgun (WGS) entry which is preliminary data.</text>
</comment>
<feature type="region of interest" description="Disordered" evidence="4">
    <location>
        <begin position="52"/>
        <end position="84"/>
    </location>
</feature>
<dbReference type="Gene3D" id="3.40.50.2300">
    <property type="match status" value="2"/>
</dbReference>
<dbReference type="EMBL" id="VUMV01000006">
    <property type="protein sequence ID" value="MST82426.1"/>
    <property type="molecule type" value="Genomic_DNA"/>
</dbReference>
<dbReference type="PANTHER" id="PTHR46847:SF1">
    <property type="entry name" value="D-ALLOSE-BINDING PERIPLASMIC PROTEIN-RELATED"/>
    <property type="match status" value="1"/>
</dbReference>